<dbReference type="PANTHER" id="PTHR42872:SF6">
    <property type="entry name" value="PROTEIN-GLUTAMATE METHYLESTERASE_PROTEIN-GLUTAMINE GLUTAMINASE"/>
    <property type="match status" value="1"/>
</dbReference>
<dbReference type="RefSeq" id="WP_216878772.1">
    <property type="nucleotide sequence ID" value="NZ_JAERQM010000009.1"/>
</dbReference>
<reference evidence="4 5" key="1">
    <citation type="submission" date="2021-01" db="EMBL/GenBank/DDBJ databases">
        <title>Roseomonas sp. nov, a bacterium isolated from an oil production mixture in Yumen Oilfield.</title>
        <authorList>
            <person name="Wu D."/>
        </authorList>
    </citation>
    <scope>NUCLEOTIDE SEQUENCE [LARGE SCALE GENOMIC DNA]</scope>
    <source>
        <strain evidence="4 5">ROY-5-3</strain>
    </source>
</reference>
<evidence type="ECO:0000313" key="4">
    <source>
        <dbReference type="EMBL" id="MBU8546756.1"/>
    </source>
</evidence>
<feature type="modified residue" description="4-aspartylphosphate" evidence="1">
    <location>
        <position position="381"/>
    </location>
</feature>
<dbReference type="InterPro" id="IPR001789">
    <property type="entry name" value="Sig_transdc_resp-reg_receiver"/>
</dbReference>
<dbReference type="PROSITE" id="PS50110">
    <property type="entry name" value="RESPONSE_REGULATORY"/>
    <property type="match status" value="1"/>
</dbReference>
<dbReference type="PANTHER" id="PTHR42872">
    <property type="entry name" value="PROTEIN-GLUTAMATE METHYLESTERASE/PROTEIN-GLUTAMINE GLUTAMINASE"/>
    <property type="match status" value="1"/>
</dbReference>
<dbReference type="Pfam" id="PF00072">
    <property type="entry name" value="Response_reg"/>
    <property type="match status" value="1"/>
</dbReference>
<evidence type="ECO:0000313" key="5">
    <source>
        <dbReference type="Proteomes" id="UP000689967"/>
    </source>
</evidence>
<accession>A0ABS6HEJ4</accession>
<dbReference type="Proteomes" id="UP000689967">
    <property type="component" value="Unassembled WGS sequence"/>
</dbReference>
<feature type="domain" description="Response regulatory" evidence="3">
    <location>
        <begin position="330"/>
        <end position="447"/>
    </location>
</feature>
<sequence>MSPSDGRSAAGREALNRPAGNGTLDRDLLDAFVPEFEAEAVRLAMVRDAAAAGRALDQLRAMAAALGAPSLAALVDRTTLALDPLDWPALHAGAEALAAQARAVGQAGRDVPLAEAAPVPVAEPAAEPAAAFLDREMLEALAPEFAAGCARLAVAGDAAEAGRALDGLRAMAGAVGLGSLLALLDRAAGLLEPFDAKGLAALADSLAAQAARIVAAGADLDLPEEEATTAALDPELLAAFAPEFAAACTRLASATDPAAAARAAEALRGMAGALGLDSLRVMLEGMPAEPFDAAALPPLAAALARQAEAIAAAGHDLPTEAAPPTAPRRRVLVVDDSAMMRRLVRETLALDPDFEVVGEAADGIQALLALQRLTPDLTMLDIEMPELDGLGVLRRWALEGGGAIVIVSSAARPGSATAVEARRLGVSGIVGKPSGALSPDLRERQGVELLRTARRAAGLPVEAPR</sequence>
<organism evidence="4 5">
    <name type="scientific">Falsiroseomonas oleicola</name>
    <dbReference type="NCBI Taxonomy" id="2801474"/>
    <lineage>
        <taxon>Bacteria</taxon>
        <taxon>Pseudomonadati</taxon>
        <taxon>Pseudomonadota</taxon>
        <taxon>Alphaproteobacteria</taxon>
        <taxon>Acetobacterales</taxon>
        <taxon>Roseomonadaceae</taxon>
        <taxon>Falsiroseomonas</taxon>
    </lineage>
</organism>
<evidence type="ECO:0000256" key="2">
    <source>
        <dbReference type="SAM" id="MobiDB-lite"/>
    </source>
</evidence>
<evidence type="ECO:0000259" key="3">
    <source>
        <dbReference type="PROSITE" id="PS50110"/>
    </source>
</evidence>
<name>A0ABS6HEJ4_9PROT</name>
<keyword evidence="1" id="KW-0597">Phosphoprotein</keyword>
<dbReference type="EMBL" id="JAERQM010000009">
    <property type="protein sequence ID" value="MBU8546756.1"/>
    <property type="molecule type" value="Genomic_DNA"/>
</dbReference>
<dbReference type="SMART" id="SM00448">
    <property type="entry name" value="REC"/>
    <property type="match status" value="1"/>
</dbReference>
<keyword evidence="5" id="KW-1185">Reference proteome</keyword>
<comment type="caution">
    <text evidence="4">The sequence shown here is derived from an EMBL/GenBank/DDBJ whole genome shotgun (WGS) entry which is preliminary data.</text>
</comment>
<evidence type="ECO:0000256" key="1">
    <source>
        <dbReference type="PROSITE-ProRule" id="PRU00169"/>
    </source>
</evidence>
<proteinExistence type="predicted"/>
<dbReference type="CDD" id="cd17541">
    <property type="entry name" value="REC_CheB-like"/>
    <property type="match status" value="1"/>
</dbReference>
<feature type="region of interest" description="Disordered" evidence="2">
    <location>
        <begin position="1"/>
        <end position="21"/>
    </location>
</feature>
<gene>
    <name evidence="4" type="ORF">JJQ90_23760</name>
</gene>
<protein>
    <submittedName>
        <fullName evidence="4">Response regulator</fullName>
    </submittedName>
</protein>